<evidence type="ECO:0000256" key="2">
    <source>
        <dbReference type="ARBA" id="ARBA00023027"/>
    </source>
</evidence>
<sequence>MDDFALGDDLRLRELIERLEARSATIGIVGMGYVGQPLALRYAETGFRVIGFDIDNDKAAELNAGHSSIEHIDDSAVARAVANGRFEATADIARAAEADALIICVPTPLNKYREPDLGFVVRTLESLVPNLRAGQVISLESTTYPGTTEEEIVARVEKGGFPVGKDVFVVYSPEREDPGNAHFTTHTIPKVVGGHTPACLEAGKALYAGVIDRVVPMTSTRAAEMTKLLENIHRAVNIGLVNEMKIVADRMGIDLFEVIDAAATKPFGFTPYYPGPGLGGHCIPVDPFYLTWKAREYGLHTRFIELSGEVNRAMPEYVVGKLIKALNDKKKALNGCRVLVLGVAYKKNVDDMRESPSVEVMELLRASGAEIAYSDPHVPVFPPMRAHAFDLESVPLDAGTLAGFDAVVLATDHARFDYEMIREHAALIVDSRGVWRDAAPNIVRA</sequence>
<protein>
    <submittedName>
        <fullName evidence="5">Nucleotide sugar dehydrogenase</fullName>
    </submittedName>
</protein>
<dbReference type="RefSeq" id="WP_377069203.1">
    <property type="nucleotide sequence ID" value="NZ_JBHMEC010000015.1"/>
</dbReference>
<feature type="domain" description="UDP-glucose/GDP-mannose dehydrogenase C-terminal" evidence="4">
    <location>
        <begin position="339"/>
        <end position="437"/>
    </location>
</feature>
<dbReference type="Pfam" id="PF03721">
    <property type="entry name" value="UDPG_MGDP_dh_N"/>
    <property type="match status" value="1"/>
</dbReference>
<gene>
    <name evidence="5" type="ORF">ACFFU4_08885</name>
</gene>
<dbReference type="InterPro" id="IPR036220">
    <property type="entry name" value="UDP-Glc/GDP-Man_DH_C_sf"/>
</dbReference>
<dbReference type="Proteomes" id="UP001589670">
    <property type="component" value="Unassembled WGS sequence"/>
</dbReference>
<dbReference type="InterPro" id="IPR014026">
    <property type="entry name" value="UDP-Glc/GDP-Man_DH_dimer"/>
</dbReference>
<evidence type="ECO:0000313" key="6">
    <source>
        <dbReference type="Proteomes" id="UP001589670"/>
    </source>
</evidence>
<dbReference type="InterPro" id="IPR001732">
    <property type="entry name" value="UDP-Glc/GDP-Man_DH_N"/>
</dbReference>
<dbReference type="InterPro" id="IPR017476">
    <property type="entry name" value="UDP-Glc/GDP-Man"/>
</dbReference>
<reference evidence="5 6" key="1">
    <citation type="submission" date="2024-09" db="EMBL/GenBank/DDBJ databases">
        <authorList>
            <person name="Sun Q."/>
            <person name="Mori K."/>
        </authorList>
    </citation>
    <scope>NUCLEOTIDE SEQUENCE [LARGE SCALE GENOMIC DNA]</scope>
    <source>
        <strain evidence="5 6">CECT 9424</strain>
    </source>
</reference>
<dbReference type="Pfam" id="PF03720">
    <property type="entry name" value="UDPG_MGDP_dh_C"/>
    <property type="match status" value="1"/>
</dbReference>
<dbReference type="InterPro" id="IPR008927">
    <property type="entry name" value="6-PGluconate_DH-like_C_sf"/>
</dbReference>
<keyword evidence="6" id="KW-1185">Reference proteome</keyword>
<dbReference type="InterPro" id="IPR014027">
    <property type="entry name" value="UDP-Glc/GDP-Man_DH_C"/>
</dbReference>
<evidence type="ECO:0000256" key="1">
    <source>
        <dbReference type="ARBA" id="ARBA00023002"/>
    </source>
</evidence>
<organism evidence="5 6">
    <name type="scientific">Roseovarius ramblicola</name>
    <dbReference type="NCBI Taxonomy" id="2022336"/>
    <lineage>
        <taxon>Bacteria</taxon>
        <taxon>Pseudomonadati</taxon>
        <taxon>Pseudomonadota</taxon>
        <taxon>Alphaproteobacteria</taxon>
        <taxon>Rhodobacterales</taxon>
        <taxon>Roseobacteraceae</taxon>
        <taxon>Roseovarius</taxon>
    </lineage>
</organism>
<dbReference type="EMBL" id="JBHMEC010000015">
    <property type="protein sequence ID" value="MFB9149861.1"/>
    <property type="molecule type" value="Genomic_DNA"/>
</dbReference>
<keyword evidence="2" id="KW-0520">NAD</keyword>
<name>A0ABV5I1C7_9RHOB</name>
<dbReference type="InterPro" id="IPR028359">
    <property type="entry name" value="UDP_ManNAc/GlcNAc_DH"/>
</dbReference>
<comment type="caution">
    <text evidence="5">The sequence shown here is derived from an EMBL/GenBank/DDBJ whole genome shotgun (WGS) entry which is preliminary data.</text>
</comment>
<dbReference type="InterPro" id="IPR036291">
    <property type="entry name" value="NAD(P)-bd_dom_sf"/>
</dbReference>
<dbReference type="SMART" id="SM00984">
    <property type="entry name" value="UDPG_MGDP_dh_C"/>
    <property type="match status" value="1"/>
</dbReference>
<proteinExistence type="inferred from homology"/>
<evidence type="ECO:0000313" key="5">
    <source>
        <dbReference type="EMBL" id="MFB9149861.1"/>
    </source>
</evidence>
<evidence type="ECO:0000256" key="3">
    <source>
        <dbReference type="PIRNR" id="PIRNR000124"/>
    </source>
</evidence>
<dbReference type="PIRSF" id="PIRSF000124">
    <property type="entry name" value="UDPglc_GDPman_dh"/>
    <property type="match status" value="1"/>
</dbReference>
<dbReference type="PANTHER" id="PTHR43491:SF1">
    <property type="entry name" value="UDP-N-ACETYL-D-MANNOSAMINE DEHYDROGENASE"/>
    <property type="match status" value="1"/>
</dbReference>
<dbReference type="Gene3D" id="3.40.50.720">
    <property type="entry name" value="NAD(P)-binding Rossmann-like Domain"/>
    <property type="match status" value="2"/>
</dbReference>
<evidence type="ECO:0000259" key="4">
    <source>
        <dbReference type="SMART" id="SM00984"/>
    </source>
</evidence>
<accession>A0ABV5I1C7</accession>
<dbReference type="Pfam" id="PF00984">
    <property type="entry name" value="UDPG_MGDP_dh"/>
    <property type="match status" value="1"/>
</dbReference>
<dbReference type="SUPFAM" id="SSF52413">
    <property type="entry name" value="UDP-glucose/GDP-mannose dehydrogenase C-terminal domain"/>
    <property type="match status" value="1"/>
</dbReference>
<keyword evidence="1" id="KW-0560">Oxidoreductase</keyword>
<dbReference type="PANTHER" id="PTHR43491">
    <property type="entry name" value="UDP-N-ACETYL-D-MANNOSAMINE DEHYDROGENASE"/>
    <property type="match status" value="1"/>
</dbReference>
<dbReference type="NCBIfam" id="TIGR03026">
    <property type="entry name" value="NDP-sugDHase"/>
    <property type="match status" value="1"/>
</dbReference>
<dbReference type="PIRSF" id="PIRSF500136">
    <property type="entry name" value="UDP_ManNAc_DH"/>
    <property type="match status" value="1"/>
</dbReference>
<comment type="similarity">
    <text evidence="3">Belongs to the UDP-glucose/GDP-mannose dehydrogenase family.</text>
</comment>
<dbReference type="SUPFAM" id="SSF48179">
    <property type="entry name" value="6-phosphogluconate dehydrogenase C-terminal domain-like"/>
    <property type="match status" value="1"/>
</dbReference>
<dbReference type="SUPFAM" id="SSF51735">
    <property type="entry name" value="NAD(P)-binding Rossmann-fold domains"/>
    <property type="match status" value="1"/>
</dbReference>